<sequence length="83" mass="9158">MKVLTALALALLSPLALATTPAMDDGIQTKTYHYGMKLDVAKVISHSRIPDVCEVVPAHMVYEDRQGEIHRVEYRVFGNGCSN</sequence>
<evidence type="ECO:0000313" key="9">
    <source>
        <dbReference type="Proteomes" id="UP001273935"/>
    </source>
</evidence>
<keyword evidence="9" id="KW-1185">Reference proteome</keyword>
<dbReference type="Proteomes" id="UP000461288">
    <property type="component" value="Unassembled WGS sequence"/>
</dbReference>
<name>A0A1I0SZP1_9GAMM</name>
<dbReference type="GeneID" id="57398591"/>
<evidence type="ECO:0000313" key="3">
    <source>
        <dbReference type="EMBL" id="BCA29397.1"/>
    </source>
</evidence>
<protein>
    <submittedName>
        <fullName evidence="5">DUF2790 domain-containing protein</fullName>
    </submittedName>
</protein>
<dbReference type="EMBL" id="AP022642">
    <property type="protein sequence ID" value="BCA29397.1"/>
    <property type="molecule type" value="Genomic_DNA"/>
</dbReference>
<dbReference type="KEGG" id="poj:PtoMrB4_33740"/>
<feature type="chain" id="PRO_5044559295" evidence="1">
    <location>
        <begin position="19"/>
        <end position="83"/>
    </location>
</feature>
<dbReference type="Proteomes" id="UP000501237">
    <property type="component" value="Chromosome"/>
</dbReference>
<dbReference type="Proteomes" id="UP000515591">
    <property type="component" value="Chromosome"/>
</dbReference>
<dbReference type="Pfam" id="PF10976">
    <property type="entry name" value="DUF2790"/>
    <property type="match status" value="1"/>
</dbReference>
<evidence type="ECO:0000313" key="7">
    <source>
        <dbReference type="Proteomes" id="UP000501237"/>
    </source>
</evidence>
<dbReference type="EMBL" id="JAWJUL010000140">
    <property type="protein sequence ID" value="MDV3442831.1"/>
    <property type="molecule type" value="Genomic_DNA"/>
</dbReference>
<evidence type="ECO:0000313" key="2">
    <source>
        <dbReference type="EMBL" id="BBT16274.1"/>
    </source>
</evidence>
<dbReference type="EMBL" id="AP022213">
    <property type="protein sequence ID" value="BBT16274.1"/>
    <property type="molecule type" value="Genomic_DNA"/>
</dbReference>
<organism evidence="5 6">
    <name type="scientific">Metapseudomonas otitidis</name>
    <dbReference type="NCBI Taxonomy" id="319939"/>
    <lineage>
        <taxon>Bacteria</taxon>
        <taxon>Pseudomonadati</taxon>
        <taxon>Pseudomonadota</taxon>
        <taxon>Gammaproteobacteria</taxon>
        <taxon>Pseudomonadales</taxon>
        <taxon>Pseudomonadaceae</taxon>
        <taxon>Metapseudomonas</taxon>
    </lineage>
</organism>
<reference evidence="4 9" key="4">
    <citation type="submission" date="2023-10" db="EMBL/GenBank/DDBJ databases">
        <title>Pseudomonas otitidis isolated from a paediatric patient with cystic fibrosis in Chile.</title>
        <authorList>
            <person name="Amsteins-Romero L."/>
            <person name="Opazo-Capurro A."/>
            <person name="Matus-Kohler M."/>
            <person name="Gonzalez-Rocha G."/>
        </authorList>
    </citation>
    <scope>NUCLEOTIDE SEQUENCE [LARGE SCALE GENOMIC DNA]</scope>
    <source>
        <strain evidence="4 9">P-714</strain>
    </source>
</reference>
<dbReference type="Proteomes" id="UP001273935">
    <property type="component" value="Unassembled WGS sequence"/>
</dbReference>
<dbReference type="EMBL" id="WTFN01000032">
    <property type="protein sequence ID" value="MWK57216.1"/>
    <property type="molecule type" value="Genomic_DNA"/>
</dbReference>
<evidence type="ECO:0000256" key="1">
    <source>
        <dbReference type="SAM" id="SignalP"/>
    </source>
</evidence>
<keyword evidence="1" id="KW-0732">Signal</keyword>
<accession>A0A1I0SZP1</accession>
<dbReference type="Gene3D" id="2.30.140.50">
    <property type="entry name" value="Protein of unknown function DUF2790"/>
    <property type="match status" value="1"/>
</dbReference>
<evidence type="ECO:0000313" key="4">
    <source>
        <dbReference type="EMBL" id="MDV3442831.1"/>
    </source>
</evidence>
<proteinExistence type="predicted"/>
<dbReference type="RefSeq" id="WP_044403681.1">
    <property type="nucleotide sequence ID" value="NZ_AP022213.1"/>
</dbReference>
<evidence type="ECO:0000313" key="8">
    <source>
        <dbReference type="Proteomes" id="UP000515591"/>
    </source>
</evidence>
<gene>
    <name evidence="5" type="ORF">GO594_14635</name>
    <name evidence="3" type="ORF">PtoMrB4_33740</name>
    <name evidence="4" type="ORF">R0G64_25800</name>
    <name evidence="2" type="ORF">WP8S17C03_23230</name>
</gene>
<reference evidence="2 8" key="1">
    <citation type="submission" date="2019-12" db="EMBL/GenBank/DDBJ databases">
        <title>complete genome sequences of Pseudomonas otitidis str. WP8-S17-CRE-03 isolated from wastewater treatment plant effluent.</title>
        <authorList>
            <person name="Sekizuka T."/>
            <person name="Itokawa K."/>
            <person name="Yatsu K."/>
            <person name="Inamine Y."/>
            <person name="Kuroda M."/>
        </authorList>
    </citation>
    <scope>NUCLEOTIDE SEQUENCE [LARGE SCALE GENOMIC DNA]</scope>
    <source>
        <strain evidence="2 8">WP8-S17-CRE-03</strain>
    </source>
</reference>
<dbReference type="InterPro" id="IPR021245">
    <property type="entry name" value="DUF2790"/>
</dbReference>
<dbReference type="AlphaFoldDB" id="A0A1I0SZP1"/>
<evidence type="ECO:0000313" key="6">
    <source>
        <dbReference type="Proteomes" id="UP000461288"/>
    </source>
</evidence>
<feature type="signal peptide" evidence="1">
    <location>
        <begin position="1"/>
        <end position="18"/>
    </location>
</feature>
<reference evidence="3 7" key="3">
    <citation type="journal article" date="2020" name="Microbiol. Resour. Announc.">
        <title>Complete genome sequence of Pseudomonas otitidis strain MrB4, isolated from Lake Biwa in Japan.</title>
        <authorList>
            <person name="Miyazaki K."/>
            <person name="Hase E."/>
            <person name="Maruya T."/>
        </authorList>
    </citation>
    <scope>NUCLEOTIDE SEQUENCE [LARGE SCALE GENOMIC DNA]</scope>
    <source>
        <strain evidence="3 7">MrB4</strain>
    </source>
</reference>
<reference evidence="5 6" key="2">
    <citation type="submission" date="2019-12" db="EMBL/GenBank/DDBJ databases">
        <title>Draft genome sequence of Pseudomonas otitidis recovered from a chicken carcass.</title>
        <authorList>
            <person name="Vieira T.R."/>
            <person name="Oliviera E.F.C."/>
            <person name="Silva N.M.V."/>
            <person name="Sambrano G.E."/>
            <person name="Cibulski S.P."/>
            <person name="Cardoso M.R.I."/>
        </authorList>
    </citation>
    <scope>NUCLEOTIDE SEQUENCE [LARGE SCALE GENOMIC DNA]</scope>
    <source>
        <strain evidence="5 6">25_K</strain>
    </source>
</reference>
<evidence type="ECO:0000313" key="5">
    <source>
        <dbReference type="EMBL" id="MWK57216.1"/>
    </source>
</evidence>